<dbReference type="VEuPathDB" id="AmoebaDB:KM1_066670"/>
<dbReference type="InterPro" id="IPR037516">
    <property type="entry name" value="Tripartite_DENN"/>
</dbReference>
<accession>A0A5K1VT93</accession>
<dbReference type="VEuPathDB" id="AmoebaDB:EHI8A_029120"/>
<dbReference type="VEuPathDB" id="AmoebaDB:EHI5A_055820"/>
<dbReference type="PANTHER" id="PTHR31017:SF1">
    <property type="entry name" value="LATE SECRETORY PATHWAY PROTEIN AVL9 HOMOLOG"/>
    <property type="match status" value="1"/>
</dbReference>
<organism evidence="2 3">
    <name type="scientific">Entamoeba histolytica</name>
    <dbReference type="NCBI Taxonomy" id="5759"/>
    <lineage>
        <taxon>Eukaryota</taxon>
        <taxon>Amoebozoa</taxon>
        <taxon>Evosea</taxon>
        <taxon>Archamoebae</taxon>
        <taxon>Mastigamoebida</taxon>
        <taxon>Entamoebidae</taxon>
        <taxon>Entamoeba</taxon>
    </lineage>
</organism>
<dbReference type="Pfam" id="PF08616">
    <property type="entry name" value="SPA"/>
    <property type="match status" value="1"/>
</dbReference>
<feature type="domain" description="UDENN" evidence="1">
    <location>
        <begin position="2"/>
        <end position="352"/>
    </location>
</feature>
<dbReference type="VEuPathDB" id="AmoebaDB:EHI7A_032110"/>
<dbReference type="InterPro" id="IPR043153">
    <property type="entry name" value="DENN_C"/>
</dbReference>
<protein>
    <recommendedName>
        <fullName evidence="1">UDENN domain-containing protein</fullName>
    </recommendedName>
</protein>
<dbReference type="OMA" id="SYWKKED"/>
<dbReference type="Gene3D" id="3.40.50.11500">
    <property type="match status" value="1"/>
</dbReference>
<dbReference type="GO" id="GO:0005737">
    <property type="term" value="C:cytoplasm"/>
    <property type="evidence" value="ECO:0007669"/>
    <property type="project" value="TreeGrafter"/>
</dbReference>
<proteinExistence type="predicted"/>
<dbReference type="VEuPathDB" id="AmoebaDB:EHI_161870"/>
<gene>
    <name evidence="2" type="ORF">CL6EHI_161870</name>
</gene>
<dbReference type="PROSITE" id="PS50211">
    <property type="entry name" value="DENN"/>
    <property type="match status" value="1"/>
</dbReference>
<evidence type="ECO:0000313" key="3">
    <source>
        <dbReference type="Proteomes" id="UP000078387"/>
    </source>
</evidence>
<dbReference type="AlphaFoldDB" id="A0A5K1VT93"/>
<reference evidence="2 3" key="1">
    <citation type="submission" date="2016-05" db="EMBL/GenBank/DDBJ databases">
        <title>First whole genome sequencing of Entamoeba histolytica HM1:IMSS-clone-6.</title>
        <authorList>
            <person name="Mukherjee Avik.K."/>
            <person name="Izumyama S."/>
            <person name="Nakada-Tsukui K."/>
            <person name="Nozaki T."/>
        </authorList>
    </citation>
    <scope>NUCLEOTIDE SEQUENCE [LARGE SCALE GENOMIC DNA]</scope>
    <source>
        <strain evidence="2 3">HM1:IMSS clone 6</strain>
    </source>
</reference>
<dbReference type="InterPro" id="IPR051731">
    <property type="entry name" value="DENND11/AVL9_GEFs"/>
</dbReference>
<evidence type="ECO:0000259" key="1">
    <source>
        <dbReference type="PROSITE" id="PS50211"/>
    </source>
</evidence>
<name>A0A5K1VT93_ENTHI</name>
<evidence type="ECO:0000313" key="2">
    <source>
        <dbReference type="EMBL" id="GAT97150.1"/>
    </source>
</evidence>
<comment type="caution">
    <text evidence="2">The sequence shown here is derived from an EMBL/GenBank/DDBJ whole genome shotgun (WGS) entry which is preliminary data.</text>
</comment>
<dbReference type="Proteomes" id="UP000078387">
    <property type="component" value="Unassembled WGS sequence"/>
</dbReference>
<sequence>MTQIITSLVYIPRGENKIYAYPPLPQDSPYMFDILSTLAFPDTESNPCYFVVPSNSPVQRMFGISMIYPSHCLVLLTNSLYFNPLSQLLKAYYPLFSHPSPQLLTSIYTSMNNSPLKPEPIIPPEILFSSIIKLMKLLLLPFKTVVYSSKPSDSSLSILFLMCSIPGVFVKPNGESNEALGFPLQLDTTNHPIIPHFPGSLIDKIIGTEGYIIGTSNPIFSELTKDWDVVINLDTNKVSCQKEIQGVIADTREDKLLILRMKEAYQRKNIISIIQMIEWYYQGLLNTITPFAKKISIVSWNEIASTPASEYGMEFLKEWLAAPSFQEWKEHVVVDKALKFNIKHPGKTINTSFGVYTSETIAAYITGDWMIKSAVKVDNLYKGLESYWKKEGDTTQTNEVEEQPIIINEKAC</sequence>
<dbReference type="EMBL" id="BDEQ01000001">
    <property type="protein sequence ID" value="GAT97150.1"/>
    <property type="molecule type" value="Genomic_DNA"/>
</dbReference>
<dbReference type="PANTHER" id="PTHR31017">
    <property type="entry name" value="LATE SECRETORY PATHWAY PROTEIN AVL9-RELATED"/>
    <property type="match status" value="1"/>
</dbReference>